<dbReference type="Gene3D" id="3.40.50.1110">
    <property type="entry name" value="SGNH hydrolase"/>
    <property type="match status" value="1"/>
</dbReference>
<evidence type="ECO:0000313" key="2">
    <source>
        <dbReference type="EMBL" id="GMA95294.1"/>
    </source>
</evidence>
<organism evidence="2 3">
    <name type="scientific">Pseudolysinimonas kribbensis</name>
    <dbReference type="NCBI Taxonomy" id="433641"/>
    <lineage>
        <taxon>Bacteria</taxon>
        <taxon>Bacillati</taxon>
        <taxon>Actinomycetota</taxon>
        <taxon>Actinomycetes</taxon>
        <taxon>Micrococcales</taxon>
        <taxon>Microbacteriaceae</taxon>
        <taxon>Pseudolysinimonas</taxon>
    </lineage>
</organism>
<gene>
    <name evidence="2" type="ORF">GCM10025881_21180</name>
</gene>
<dbReference type="SUPFAM" id="SSF52266">
    <property type="entry name" value="SGNH hydrolase"/>
    <property type="match status" value="1"/>
</dbReference>
<protein>
    <submittedName>
        <fullName evidence="2">Lipase</fullName>
    </submittedName>
</protein>
<dbReference type="CDD" id="cd01836">
    <property type="entry name" value="FeeA_FeeB_like"/>
    <property type="match status" value="1"/>
</dbReference>
<dbReference type="RefSeq" id="WP_284254075.1">
    <property type="nucleotide sequence ID" value="NZ_BAAAQO010000002.1"/>
</dbReference>
<proteinExistence type="predicted"/>
<dbReference type="InterPro" id="IPR036514">
    <property type="entry name" value="SGNH_hydro_sf"/>
</dbReference>
<evidence type="ECO:0000313" key="3">
    <source>
        <dbReference type="Proteomes" id="UP001157034"/>
    </source>
</evidence>
<keyword evidence="3" id="KW-1185">Reference proteome</keyword>
<name>A0ABQ6K4M2_9MICO</name>
<reference evidence="3" key="1">
    <citation type="journal article" date="2019" name="Int. J. Syst. Evol. Microbiol.">
        <title>The Global Catalogue of Microorganisms (GCM) 10K type strain sequencing project: providing services to taxonomists for standard genome sequencing and annotation.</title>
        <authorList>
            <consortium name="The Broad Institute Genomics Platform"/>
            <consortium name="The Broad Institute Genome Sequencing Center for Infectious Disease"/>
            <person name="Wu L."/>
            <person name="Ma J."/>
        </authorList>
    </citation>
    <scope>NUCLEOTIDE SEQUENCE [LARGE SCALE GENOMIC DNA]</scope>
    <source>
        <strain evidence="3">NBRC 108894</strain>
    </source>
</reference>
<dbReference type="Pfam" id="PF13472">
    <property type="entry name" value="Lipase_GDSL_2"/>
    <property type="match status" value="1"/>
</dbReference>
<dbReference type="InterPro" id="IPR013830">
    <property type="entry name" value="SGNH_hydro"/>
</dbReference>
<dbReference type="PANTHER" id="PTHR30383:SF5">
    <property type="entry name" value="SGNH HYDROLASE-TYPE ESTERASE DOMAIN-CONTAINING PROTEIN"/>
    <property type="match status" value="1"/>
</dbReference>
<feature type="domain" description="SGNH hydrolase-type esterase" evidence="1">
    <location>
        <begin position="45"/>
        <end position="204"/>
    </location>
</feature>
<dbReference type="Proteomes" id="UP001157034">
    <property type="component" value="Unassembled WGS sequence"/>
</dbReference>
<comment type="caution">
    <text evidence="2">The sequence shown here is derived from an EMBL/GenBank/DDBJ whole genome shotgun (WGS) entry which is preliminary data.</text>
</comment>
<dbReference type="EMBL" id="BSVB01000001">
    <property type="protein sequence ID" value="GMA95294.1"/>
    <property type="molecule type" value="Genomic_DNA"/>
</dbReference>
<sequence length="217" mass="22610">MTRALVVLLAPVVLAQARALRRRTPELEDPPGARRGGAGAPRVLVVGDSTAVGMGVDTLEEALPARLAARLGARWSIAGRSGWTATEVLRGVGSDAAAPADVLVLLVGWNDAMRVRSGRAFARALEGLIVAARAERVVIVAPPEFGRYPVLPQPLRAALGAVANGLTRRAARIAEAHGAALVPGFDGSHVARDGFHPDASGYDAMAERIAAELSTRR</sequence>
<evidence type="ECO:0000259" key="1">
    <source>
        <dbReference type="Pfam" id="PF13472"/>
    </source>
</evidence>
<dbReference type="PANTHER" id="PTHR30383">
    <property type="entry name" value="THIOESTERASE 1/PROTEASE 1/LYSOPHOSPHOLIPASE L1"/>
    <property type="match status" value="1"/>
</dbReference>
<dbReference type="InterPro" id="IPR051532">
    <property type="entry name" value="Ester_Hydrolysis_Enzymes"/>
</dbReference>
<accession>A0ABQ6K4M2</accession>